<dbReference type="Gene3D" id="3.10.310.30">
    <property type="match status" value="1"/>
</dbReference>
<proteinExistence type="predicted"/>
<comment type="caution">
    <text evidence="3">The sequence shown here is derived from an EMBL/GenBank/DDBJ whole genome shotgun (WGS) entry which is preliminary data.</text>
</comment>
<evidence type="ECO:0000313" key="3">
    <source>
        <dbReference type="EMBL" id="KRM10248.1"/>
    </source>
</evidence>
<keyword evidence="4" id="KW-1185">Reference proteome</keyword>
<dbReference type="SUPFAM" id="SSF64182">
    <property type="entry name" value="DHH phosphoesterases"/>
    <property type="match status" value="1"/>
</dbReference>
<dbReference type="InterPro" id="IPR038763">
    <property type="entry name" value="DHH_sf"/>
</dbReference>
<feature type="domain" description="DDH" evidence="1">
    <location>
        <begin position="17"/>
        <end position="155"/>
    </location>
</feature>
<dbReference type="Pfam" id="PF02272">
    <property type="entry name" value="DHHA1"/>
    <property type="match status" value="1"/>
</dbReference>
<dbReference type="Gene3D" id="3.90.1640.10">
    <property type="entry name" value="inorganic pyrophosphatase (n-terminal core)"/>
    <property type="match status" value="1"/>
</dbReference>
<dbReference type="Pfam" id="PF01368">
    <property type="entry name" value="DHH"/>
    <property type="match status" value="1"/>
</dbReference>
<dbReference type="InterPro" id="IPR051319">
    <property type="entry name" value="Oligoribo/pAp-PDE_c-di-AMP_PDE"/>
</dbReference>
<dbReference type="STRING" id="1423735.FC15_GL001480"/>
<dbReference type="PATRIC" id="fig|1423735.3.peg.1529"/>
<evidence type="ECO:0000313" key="4">
    <source>
        <dbReference type="Proteomes" id="UP000051315"/>
    </source>
</evidence>
<dbReference type="InterPro" id="IPR003156">
    <property type="entry name" value="DHHA1_dom"/>
</dbReference>
<dbReference type="RefSeq" id="WP_057824390.1">
    <property type="nucleotide sequence ID" value="NZ_AZFX01000040.1"/>
</dbReference>
<dbReference type="EMBL" id="AZFX01000040">
    <property type="protein sequence ID" value="KRM10248.1"/>
    <property type="molecule type" value="Genomic_DNA"/>
</dbReference>
<dbReference type="PANTHER" id="PTHR47618:SF1">
    <property type="entry name" value="BIFUNCTIONAL OLIGORIBONUCLEASE AND PAP PHOSPHATASE NRNA"/>
    <property type="match status" value="1"/>
</dbReference>
<dbReference type="AlphaFoldDB" id="A0A0R1VX20"/>
<reference evidence="3 4" key="1">
    <citation type="journal article" date="2015" name="Genome Announc.">
        <title>Expanding the biotechnology potential of lactobacilli through comparative genomics of 213 strains and associated genera.</title>
        <authorList>
            <person name="Sun Z."/>
            <person name="Harris H.M."/>
            <person name="McCann A."/>
            <person name="Guo C."/>
            <person name="Argimon S."/>
            <person name="Zhang W."/>
            <person name="Yang X."/>
            <person name="Jeffery I.B."/>
            <person name="Cooney J.C."/>
            <person name="Kagawa T.F."/>
            <person name="Liu W."/>
            <person name="Song Y."/>
            <person name="Salvetti E."/>
            <person name="Wrobel A."/>
            <person name="Rasinkangas P."/>
            <person name="Parkhill J."/>
            <person name="Rea M.C."/>
            <person name="O'Sullivan O."/>
            <person name="Ritari J."/>
            <person name="Douillard F.P."/>
            <person name="Paul Ross R."/>
            <person name="Yang R."/>
            <person name="Briner A.E."/>
            <person name="Felis G.E."/>
            <person name="de Vos W.M."/>
            <person name="Barrangou R."/>
            <person name="Klaenhammer T.R."/>
            <person name="Caufield P.W."/>
            <person name="Cui Y."/>
            <person name="Zhang H."/>
            <person name="O'Toole P.W."/>
        </authorList>
    </citation>
    <scope>NUCLEOTIDE SEQUENCE [LARGE SCALE GENOMIC DNA]</scope>
    <source>
        <strain evidence="3 4">DSM 17758</strain>
    </source>
</reference>
<dbReference type="Proteomes" id="UP000051315">
    <property type="component" value="Unassembled WGS sequence"/>
</dbReference>
<dbReference type="PANTHER" id="PTHR47618">
    <property type="entry name" value="BIFUNCTIONAL OLIGORIBONUCLEASE AND PAP PHOSPHATASE NRNA"/>
    <property type="match status" value="1"/>
</dbReference>
<accession>A0A0R1VX20</accession>
<protein>
    <submittedName>
        <fullName evidence="3">Phosphoesterase, DHH family protein</fullName>
    </submittedName>
</protein>
<evidence type="ECO:0000259" key="2">
    <source>
        <dbReference type="Pfam" id="PF02272"/>
    </source>
</evidence>
<name>A0A0R1VX20_9LACO</name>
<dbReference type="InterPro" id="IPR001667">
    <property type="entry name" value="DDH_dom"/>
</dbReference>
<organism evidence="3 4">
    <name type="scientific">Lapidilactobacillus concavus DSM 17758</name>
    <dbReference type="NCBI Taxonomy" id="1423735"/>
    <lineage>
        <taxon>Bacteria</taxon>
        <taxon>Bacillati</taxon>
        <taxon>Bacillota</taxon>
        <taxon>Bacilli</taxon>
        <taxon>Lactobacillales</taxon>
        <taxon>Lactobacillaceae</taxon>
        <taxon>Lapidilactobacillus</taxon>
    </lineage>
</organism>
<sequence>MNSRLEDIVSKIVASDKIIIHRHANPDPDALGSQSGLAEAIKFTYPEKQVKIVGSPVGDLTWINQPEEVANDFYQNALVIVTDTADRPRVSDQRFDQGNYLIKIDHHPNDDAYGDMYYVDTDASSCSEIIVDLINASDQRLKLNQEAARVLYAGIIGDTGRFLYSATSEHTFNVAAQLVAYGFDHTAVSQSLNEVTLNQAKLQSIVYDRLHFDQNGAAHIVISRELLAELGVKDDQVNSVVSTPGHLREVLLWTLFVEKEDGTYRVHFRSKGPVINEIAKAHHGGGHPLASGANATDVAEINQIVAQMEQAGHDFQLQTK</sequence>
<gene>
    <name evidence="3" type="ORF">FC15_GL001480</name>
</gene>
<feature type="domain" description="DHHA1" evidence="2">
    <location>
        <begin position="229"/>
        <end position="310"/>
    </location>
</feature>
<evidence type="ECO:0000259" key="1">
    <source>
        <dbReference type="Pfam" id="PF01368"/>
    </source>
</evidence>
<dbReference type="GO" id="GO:0003676">
    <property type="term" value="F:nucleic acid binding"/>
    <property type="evidence" value="ECO:0007669"/>
    <property type="project" value="InterPro"/>
</dbReference>
<dbReference type="OrthoDB" id="9803668at2"/>